<dbReference type="KEGG" id="ppsc:EHS13_17330"/>
<dbReference type="EMBL" id="CP034235">
    <property type="protein sequence ID" value="QGQ96522.1"/>
    <property type="molecule type" value="Genomic_DNA"/>
</dbReference>
<dbReference type="RefSeq" id="WP_155701593.1">
    <property type="nucleotide sequence ID" value="NZ_CP034235.1"/>
</dbReference>
<dbReference type="InterPro" id="IPR026838">
    <property type="entry name" value="YheC/D"/>
</dbReference>
<reference evidence="2" key="1">
    <citation type="submission" date="2018-11" db="EMBL/GenBank/DDBJ databases">
        <title>Complete genome sequence of Paenibacillus sp. ML311-T8.</title>
        <authorList>
            <person name="Nam Y.-D."/>
            <person name="Kang J."/>
            <person name="Chung W.-H."/>
            <person name="Park Y.S."/>
        </authorList>
    </citation>
    <scope>NUCLEOTIDE SEQUENCE [LARGE SCALE GENOMIC DNA]</scope>
    <source>
        <strain evidence="2">ML311-T8</strain>
    </source>
</reference>
<keyword evidence="2" id="KW-1185">Reference proteome</keyword>
<protein>
    <submittedName>
        <fullName evidence="1">YheC/YheD family protein</fullName>
    </submittedName>
</protein>
<dbReference type="Gene3D" id="3.30.470.20">
    <property type="entry name" value="ATP-grasp fold, B domain"/>
    <property type="match status" value="1"/>
</dbReference>
<proteinExistence type="predicted"/>
<name>A0A6B8RLK5_9BACL</name>
<evidence type="ECO:0000313" key="2">
    <source>
        <dbReference type="Proteomes" id="UP000426246"/>
    </source>
</evidence>
<dbReference type="Proteomes" id="UP000426246">
    <property type="component" value="Chromosome"/>
</dbReference>
<dbReference type="OrthoDB" id="7869153at2"/>
<organism evidence="1 2">
    <name type="scientific">Paenibacillus psychroresistens</name>
    <dbReference type="NCBI Taxonomy" id="1778678"/>
    <lineage>
        <taxon>Bacteria</taxon>
        <taxon>Bacillati</taxon>
        <taxon>Bacillota</taxon>
        <taxon>Bacilli</taxon>
        <taxon>Bacillales</taxon>
        <taxon>Paenibacillaceae</taxon>
        <taxon>Paenibacillus</taxon>
    </lineage>
</organism>
<sequence>MKKFKKLIKRGQYVGSKWSKTKVLLQNKLIRKYIPKTRKLNKRVLKSMLKEFKMIYLKPVNGTAGRGVIRAEKLKSNGKKTYKYQQGKEKRKFPSVSALYRKIKKSKVKRPYIAQQGIHLLKHKNRLFDLRIMVQRNSEKEWETTGIIGRAAHPQKIVTNYHNGGTPLSFKKIFKSHLTARKTKKYKKTLKKFGKDVAGAMSHKYPKLNMLGVDVGVDKKLTPWIIEVNTNPDLYIFKQLKDKATFHKIYRYAKQLKRA</sequence>
<accession>A0A6B8RLK5</accession>
<evidence type="ECO:0000313" key="1">
    <source>
        <dbReference type="EMBL" id="QGQ96522.1"/>
    </source>
</evidence>
<dbReference type="Pfam" id="PF14398">
    <property type="entry name" value="ATPgrasp_YheCD"/>
    <property type="match status" value="1"/>
</dbReference>
<dbReference type="AlphaFoldDB" id="A0A6B8RLK5"/>
<dbReference type="SUPFAM" id="SSF56059">
    <property type="entry name" value="Glutathione synthetase ATP-binding domain-like"/>
    <property type="match status" value="1"/>
</dbReference>
<gene>
    <name evidence="1" type="ORF">EHS13_17330</name>
</gene>